<keyword evidence="3" id="KW-1185">Reference proteome</keyword>
<accession>A0A3M7MAA7</accession>
<dbReference type="CDD" id="cd20071">
    <property type="entry name" value="SET_SMYD"/>
    <property type="match status" value="1"/>
</dbReference>
<sequence>MDSIYTIRDSPGEGLGCFATTCISPGTLILTEAPLFAVREPRTNSAVTLAFAGLDPVQQATYLTLYAQNTTAEGDARVIDIFNSNAWQTGSCTSICPLAARFNHSCVPNASFAWNSRTLQITVHAIVAIPAGMQINLSYERPYQTMKSRQEKLAAYGFTCSCKACSSDVDASDVRRSRMVVLDARIRTGRRQLWRSPVPKAALELAKLLKEEGLVGEALGLAYHEAAMGWQKYGRLDLAIATAVKELETAVICFGGDSPAVDASTAFLLELKSQYAEQRRPPSVVDTQLLEALDGTLVNDLAP</sequence>
<organism evidence="2 3">
    <name type="scientific">Pyrenophora seminiperda CCB06</name>
    <dbReference type="NCBI Taxonomy" id="1302712"/>
    <lineage>
        <taxon>Eukaryota</taxon>
        <taxon>Fungi</taxon>
        <taxon>Dikarya</taxon>
        <taxon>Ascomycota</taxon>
        <taxon>Pezizomycotina</taxon>
        <taxon>Dothideomycetes</taxon>
        <taxon>Pleosporomycetidae</taxon>
        <taxon>Pleosporales</taxon>
        <taxon>Pleosporineae</taxon>
        <taxon>Pleosporaceae</taxon>
        <taxon>Pyrenophora</taxon>
    </lineage>
</organism>
<dbReference type="InterPro" id="IPR053185">
    <property type="entry name" value="SET_domain_protein"/>
</dbReference>
<protein>
    <submittedName>
        <fullName evidence="2">SET domain-containing 5</fullName>
    </submittedName>
</protein>
<dbReference type="EMBL" id="KE747826">
    <property type="protein sequence ID" value="RMZ71320.1"/>
    <property type="molecule type" value="Genomic_DNA"/>
</dbReference>
<dbReference type="OrthoDB" id="265717at2759"/>
<dbReference type="PANTHER" id="PTHR47332">
    <property type="entry name" value="SET DOMAIN-CONTAINING PROTEIN 5"/>
    <property type="match status" value="1"/>
</dbReference>
<proteinExistence type="predicted"/>
<evidence type="ECO:0000313" key="3">
    <source>
        <dbReference type="Proteomes" id="UP000265663"/>
    </source>
</evidence>
<gene>
    <name evidence="2" type="ORF">GMOD_00005856</name>
</gene>
<dbReference type="Pfam" id="PF00856">
    <property type="entry name" value="SET"/>
    <property type="match status" value="1"/>
</dbReference>
<dbReference type="PANTHER" id="PTHR47332:SF2">
    <property type="entry name" value="SET-6"/>
    <property type="match status" value="1"/>
</dbReference>
<dbReference type="InterPro" id="IPR001214">
    <property type="entry name" value="SET_dom"/>
</dbReference>
<dbReference type="InterPro" id="IPR046341">
    <property type="entry name" value="SET_dom_sf"/>
</dbReference>
<dbReference type="AlphaFoldDB" id="A0A3M7MAA7"/>
<dbReference type="PROSITE" id="PS50280">
    <property type="entry name" value="SET"/>
    <property type="match status" value="1"/>
</dbReference>
<dbReference type="Gene3D" id="2.170.270.10">
    <property type="entry name" value="SET domain"/>
    <property type="match status" value="1"/>
</dbReference>
<evidence type="ECO:0000259" key="1">
    <source>
        <dbReference type="PROSITE" id="PS50280"/>
    </source>
</evidence>
<dbReference type="Proteomes" id="UP000265663">
    <property type="component" value="Unassembled WGS sequence"/>
</dbReference>
<reference evidence="2 3" key="1">
    <citation type="journal article" date="2014" name="PLoS ONE">
        <title>De novo Genome Assembly of the Fungal Plant Pathogen Pyrenophora semeniperda.</title>
        <authorList>
            <person name="Soliai M.M."/>
            <person name="Meyer S.E."/>
            <person name="Udall J.A."/>
            <person name="Elzinga D.E."/>
            <person name="Hermansen R.A."/>
            <person name="Bodily P.M."/>
            <person name="Hart A.A."/>
            <person name="Coleman C.E."/>
        </authorList>
    </citation>
    <scope>NUCLEOTIDE SEQUENCE [LARGE SCALE GENOMIC DNA]</scope>
    <source>
        <strain evidence="2 3">CCB06</strain>
        <tissue evidence="2">Mycelium</tissue>
    </source>
</reference>
<name>A0A3M7MAA7_9PLEO</name>
<feature type="domain" description="SET" evidence="1">
    <location>
        <begin position="2"/>
        <end position="140"/>
    </location>
</feature>
<dbReference type="SUPFAM" id="SSF82199">
    <property type="entry name" value="SET domain"/>
    <property type="match status" value="1"/>
</dbReference>
<evidence type="ECO:0000313" key="2">
    <source>
        <dbReference type="EMBL" id="RMZ71320.1"/>
    </source>
</evidence>